<evidence type="ECO:0000256" key="1">
    <source>
        <dbReference type="ARBA" id="ARBA00007637"/>
    </source>
</evidence>
<dbReference type="InterPro" id="IPR001509">
    <property type="entry name" value="Epimerase_deHydtase"/>
</dbReference>
<proteinExistence type="inferred from homology"/>
<dbReference type="InterPro" id="IPR020904">
    <property type="entry name" value="Sc_DH/Rdtase_CS"/>
</dbReference>
<dbReference type="InterPro" id="IPR036291">
    <property type="entry name" value="NAD(P)-bd_dom_sf"/>
</dbReference>
<name>A0A1G2E2D7_9BACT</name>
<dbReference type="Gene3D" id="3.40.50.720">
    <property type="entry name" value="NAD(P)-binding Rossmann-like Domain"/>
    <property type="match status" value="1"/>
</dbReference>
<feature type="domain" description="NAD-dependent epimerase/dehydratase" evidence="2">
    <location>
        <begin position="3"/>
        <end position="217"/>
    </location>
</feature>
<evidence type="ECO:0000313" key="4">
    <source>
        <dbReference type="Proteomes" id="UP000178721"/>
    </source>
</evidence>
<dbReference type="SUPFAM" id="SSF51735">
    <property type="entry name" value="NAD(P)-binding Rossmann-fold domains"/>
    <property type="match status" value="1"/>
</dbReference>
<dbReference type="EMBL" id="MHMA01000029">
    <property type="protein sequence ID" value="OGZ19997.1"/>
    <property type="molecule type" value="Genomic_DNA"/>
</dbReference>
<dbReference type="AlphaFoldDB" id="A0A1G2E2D7"/>
<gene>
    <name evidence="3" type="ORF">A2654_02155</name>
</gene>
<dbReference type="Pfam" id="PF01370">
    <property type="entry name" value="Epimerase"/>
    <property type="match status" value="1"/>
</dbReference>
<dbReference type="PANTHER" id="PTHR43000">
    <property type="entry name" value="DTDP-D-GLUCOSE 4,6-DEHYDRATASE-RELATED"/>
    <property type="match status" value="1"/>
</dbReference>
<organism evidence="3 4">
    <name type="scientific">Candidatus Nealsonbacteria bacterium RIFCSPHIGHO2_01_FULL_43_31</name>
    <dbReference type="NCBI Taxonomy" id="1801665"/>
    <lineage>
        <taxon>Bacteria</taxon>
        <taxon>Candidatus Nealsoniibacteriota</taxon>
    </lineage>
</organism>
<dbReference type="PROSITE" id="PS00061">
    <property type="entry name" value="ADH_SHORT"/>
    <property type="match status" value="1"/>
</dbReference>
<accession>A0A1G2E2D7</accession>
<evidence type="ECO:0000313" key="3">
    <source>
        <dbReference type="EMBL" id="OGZ19997.1"/>
    </source>
</evidence>
<comment type="caution">
    <text evidence="3">The sequence shown here is derived from an EMBL/GenBank/DDBJ whole genome shotgun (WGS) entry which is preliminary data.</text>
</comment>
<protein>
    <recommendedName>
        <fullName evidence="2">NAD-dependent epimerase/dehydratase domain-containing protein</fullName>
    </recommendedName>
</protein>
<dbReference type="Proteomes" id="UP000178721">
    <property type="component" value="Unassembled WGS sequence"/>
</dbReference>
<reference evidence="3 4" key="1">
    <citation type="journal article" date="2016" name="Nat. Commun.">
        <title>Thousands of microbial genomes shed light on interconnected biogeochemical processes in an aquifer system.</title>
        <authorList>
            <person name="Anantharaman K."/>
            <person name="Brown C.T."/>
            <person name="Hug L.A."/>
            <person name="Sharon I."/>
            <person name="Castelle C.J."/>
            <person name="Probst A.J."/>
            <person name="Thomas B.C."/>
            <person name="Singh A."/>
            <person name="Wilkins M.J."/>
            <person name="Karaoz U."/>
            <person name="Brodie E.L."/>
            <person name="Williams K.H."/>
            <person name="Hubbard S.S."/>
            <person name="Banfield J.F."/>
        </authorList>
    </citation>
    <scope>NUCLEOTIDE SEQUENCE [LARGE SCALE GENOMIC DNA]</scope>
</reference>
<evidence type="ECO:0000259" key="2">
    <source>
        <dbReference type="Pfam" id="PF01370"/>
    </source>
</evidence>
<sequence length="299" mass="33202">MRILITGSAGFIGQSLKIFLANKGVEVISYDPKDDSQNSVLDLQNLKSKIKDADGVVHAAAMSQPKLTYEHPLDCVNINIGGTANVLEALRQTQGKRPWMIFISSREVFGQAKILPITEKTPRQPVTVYGMTKAAGEDLCRIFSESYGLKTRILRFVSVYSGENDKLDRVIPRFIIESAKNEPLTIRGTGEEAFDFTYIGDICQGTWGSIQEVEKSQKLHDDFILSFGEPVSLKDLAQIIIEETGSKSPIKYEQASSFSSVKCYADCRKAREILGFKPKVAIREGIKLVVQEFQEAGII</sequence>
<comment type="similarity">
    <text evidence="1">Belongs to the NAD(P)-dependent epimerase/dehydratase family.</text>
</comment>